<gene>
    <name evidence="3" type="ORF">PXEA_LOCUS29039</name>
</gene>
<keyword evidence="4" id="KW-1185">Reference proteome</keyword>
<evidence type="ECO:0008006" key="5">
    <source>
        <dbReference type="Google" id="ProtNLM"/>
    </source>
</evidence>
<dbReference type="AlphaFoldDB" id="A0A3S5CNL3"/>
<feature type="compositionally biased region" description="Pro residues" evidence="2">
    <location>
        <begin position="41"/>
        <end position="51"/>
    </location>
</feature>
<organism evidence="3 4">
    <name type="scientific">Protopolystoma xenopodis</name>
    <dbReference type="NCBI Taxonomy" id="117903"/>
    <lineage>
        <taxon>Eukaryota</taxon>
        <taxon>Metazoa</taxon>
        <taxon>Spiralia</taxon>
        <taxon>Lophotrochozoa</taxon>
        <taxon>Platyhelminthes</taxon>
        <taxon>Monogenea</taxon>
        <taxon>Polyopisthocotylea</taxon>
        <taxon>Polystomatidea</taxon>
        <taxon>Polystomatidae</taxon>
        <taxon>Protopolystoma</taxon>
    </lineage>
</organism>
<reference evidence="3" key="1">
    <citation type="submission" date="2018-11" db="EMBL/GenBank/DDBJ databases">
        <authorList>
            <consortium name="Pathogen Informatics"/>
        </authorList>
    </citation>
    <scope>NUCLEOTIDE SEQUENCE</scope>
</reference>
<evidence type="ECO:0000313" key="4">
    <source>
        <dbReference type="Proteomes" id="UP000784294"/>
    </source>
</evidence>
<dbReference type="Proteomes" id="UP000784294">
    <property type="component" value="Unassembled WGS sequence"/>
</dbReference>
<proteinExistence type="predicted"/>
<feature type="region of interest" description="Disordered" evidence="2">
    <location>
        <begin position="36"/>
        <end position="59"/>
    </location>
</feature>
<feature type="compositionally biased region" description="Basic and acidic residues" evidence="2">
    <location>
        <begin position="269"/>
        <end position="283"/>
    </location>
</feature>
<sequence>MPAKRFGMYKFDCLTLGPRTSDKVYTISGEQLQLSKVAHGHPPPPPPPPALNPATTSTERSTIVNASDEASDEEVRASDTGLKQFEGSEVGLTDGDIGLEPDNRWHSSSNVYMLFYQREDVFRSDFASEAVPIPVHLRELVESSNLLHAKEKSEELEAKRREIALKREQALRSTSILRSLVVDPSSAVATGPTIPIDSIYSISGPSTLSQLLLVPTAWLTEWLHRPELPPSQLLGSTSEAPYSTSDSSSCSLTSDFTGAHTTVSSGSRKQPDRIAPRRTDPDLRISPPSLQPITRLRILPCNSAGSQLVCPHGCISINLAAAAVRAVSASGIVSTAFEALCIARDEKSCAETVTNLVEKADSSEASLPEK</sequence>
<keyword evidence="1" id="KW-0175">Coiled coil</keyword>
<accession>A0A3S5CNL3</accession>
<evidence type="ECO:0000313" key="3">
    <source>
        <dbReference type="EMBL" id="VEL35599.1"/>
    </source>
</evidence>
<feature type="coiled-coil region" evidence="1">
    <location>
        <begin position="146"/>
        <end position="173"/>
    </location>
</feature>
<protein>
    <recommendedName>
        <fullName evidence="5">USP domain-containing protein</fullName>
    </recommendedName>
</protein>
<evidence type="ECO:0000256" key="2">
    <source>
        <dbReference type="SAM" id="MobiDB-lite"/>
    </source>
</evidence>
<name>A0A3S5CNL3_9PLAT</name>
<comment type="caution">
    <text evidence="3">The sequence shown here is derived from an EMBL/GenBank/DDBJ whole genome shotgun (WGS) entry which is preliminary data.</text>
</comment>
<feature type="region of interest" description="Disordered" evidence="2">
    <location>
        <begin position="260"/>
        <end position="287"/>
    </location>
</feature>
<evidence type="ECO:0000256" key="1">
    <source>
        <dbReference type="SAM" id="Coils"/>
    </source>
</evidence>
<dbReference type="EMBL" id="CAAALY010250190">
    <property type="protein sequence ID" value="VEL35599.1"/>
    <property type="molecule type" value="Genomic_DNA"/>
</dbReference>